<proteinExistence type="predicted"/>
<dbReference type="OrthoDB" id="5532844at2"/>
<dbReference type="Proteomes" id="UP000005801">
    <property type="component" value="Unassembled WGS sequence"/>
</dbReference>
<reference evidence="1 2" key="1">
    <citation type="submission" date="2007-06" db="EMBL/GenBank/DDBJ databases">
        <authorList>
            <person name="Shimkets L."/>
            <person name="Ferriera S."/>
            <person name="Johnson J."/>
            <person name="Kravitz S."/>
            <person name="Beeson K."/>
            <person name="Sutton G."/>
            <person name="Rogers Y.-H."/>
            <person name="Friedman R."/>
            <person name="Frazier M."/>
            <person name="Venter J.C."/>
        </authorList>
    </citation>
    <scope>NUCLEOTIDE SEQUENCE [LARGE SCALE GENOMIC DNA]</scope>
    <source>
        <strain evidence="1 2">SIR-1</strain>
    </source>
</reference>
<name>A6G3K3_9BACT</name>
<dbReference type="AlphaFoldDB" id="A6G3K3"/>
<dbReference type="RefSeq" id="WP_006971302.1">
    <property type="nucleotide sequence ID" value="NZ_ABCS01000018.1"/>
</dbReference>
<sequence length="171" mass="18887">MATHHLASILAPFLDQVERRAVVQALRAHPSWTLGQLLEHIEGEGRYAAVLRDLQLGEFVLADPVVILRRRPPARAPVSRADAARLEAATHAVGPDFDAFVREVLEEARAGVHAENSREGWVGSGLLRDLVGGPRWKLQAALARLIESGVVERIGRTSSTRYRLRQGERVL</sequence>
<comment type="caution">
    <text evidence="1">The sequence shown here is derived from an EMBL/GenBank/DDBJ whole genome shotgun (WGS) entry which is preliminary data.</text>
</comment>
<dbReference type="EMBL" id="ABCS01000018">
    <property type="protein sequence ID" value="EDM79610.1"/>
    <property type="molecule type" value="Genomic_DNA"/>
</dbReference>
<keyword evidence="2" id="KW-1185">Reference proteome</keyword>
<evidence type="ECO:0000313" key="1">
    <source>
        <dbReference type="EMBL" id="EDM79610.1"/>
    </source>
</evidence>
<accession>A6G3K3</accession>
<gene>
    <name evidence="1" type="ORF">PPSIR1_21319</name>
</gene>
<protein>
    <submittedName>
        <fullName evidence="1">Uncharacterized protein</fullName>
    </submittedName>
</protein>
<evidence type="ECO:0000313" key="2">
    <source>
        <dbReference type="Proteomes" id="UP000005801"/>
    </source>
</evidence>
<organism evidence="1 2">
    <name type="scientific">Plesiocystis pacifica SIR-1</name>
    <dbReference type="NCBI Taxonomy" id="391625"/>
    <lineage>
        <taxon>Bacteria</taxon>
        <taxon>Pseudomonadati</taxon>
        <taxon>Myxococcota</taxon>
        <taxon>Polyangia</taxon>
        <taxon>Nannocystales</taxon>
        <taxon>Nannocystaceae</taxon>
        <taxon>Plesiocystis</taxon>
    </lineage>
</organism>